<dbReference type="AlphaFoldDB" id="A0A239WZ95"/>
<dbReference type="NCBIfam" id="TIGR03544">
    <property type="entry name" value="DivI1A_domain"/>
    <property type="match status" value="1"/>
</dbReference>
<dbReference type="KEGG" id="cgrn:4412665_01770"/>
<keyword evidence="7" id="KW-0131">Cell cycle</keyword>
<feature type="compositionally biased region" description="Basic and acidic residues" evidence="9">
    <location>
        <begin position="296"/>
        <end position="306"/>
    </location>
</feature>
<comment type="similarity">
    <text evidence="2">Belongs to the DivIVA family.</text>
</comment>
<feature type="region of interest" description="Disordered" evidence="9">
    <location>
        <begin position="124"/>
        <end position="144"/>
    </location>
</feature>
<evidence type="ECO:0000256" key="9">
    <source>
        <dbReference type="SAM" id="MobiDB-lite"/>
    </source>
</evidence>
<evidence type="ECO:0000256" key="6">
    <source>
        <dbReference type="ARBA" id="ARBA00023054"/>
    </source>
</evidence>
<evidence type="ECO:0000256" key="3">
    <source>
        <dbReference type="ARBA" id="ARBA00018787"/>
    </source>
</evidence>
<gene>
    <name evidence="10" type="ORF">SAMEA4412665_01770</name>
</gene>
<keyword evidence="4" id="KW-0963">Cytoplasm</keyword>
<keyword evidence="5" id="KW-0132">Cell division</keyword>
<evidence type="ECO:0000256" key="4">
    <source>
        <dbReference type="ARBA" id="ARBA00022490"/>
    </source>
</evidence>
<dbReference type="PANTHER" id="PTHR35794:SF2">
    <property type="entry name" value="CELL DIVISION PROTEIN DIVIVA"/>
    <property type="match status" value="1"/>
</dbReference>
<dbReference type="GO" id="GO:0005737">
    <property type="term" value="C:cytoplasm"/>
    <property type="evidence" value="ECO:0007669"/>
    <property type="project" value="UniProtKB-SubCell"/>
</dbReference>
<feature type="region of interest" description="Disordered" evidence="9">
    <location>
        <begin position="289"/>
        <end position="328"/>
    </location>
</feature>
<dbReference type="EMBL" id="LT906441">
    <property type="protein sequence ID" value="SNV39460.1"/>
    <property type="molecule type" value="Genomic_DNA"/>
</dbReference>
<dbReference type="Proteomes" id="UP000215332">
    <property type="component" value="Chromosome 1"/>
</dbReference>
<comment type="subcellular location">
    <subcellularLocation>
        <location evidence="1">Cytoplasm</location>
    </subcellularLocation>
</comment>
<accession>A0A239WZ95</accession>
<evidence type="ECO:0000313" key="11">
    <source>
        <dbReference type="Proteomes" id="UP000215332"/>
    </source>
</evidence>
<evidence type="ECO:0000256" key="7">
    <source>
        <dbReference type="ARBA" id="ARBA00023306"/>
    </source>
</evidence>
<protein>
    <recommendedName>
        <fullName evidence="3">Cell wall synthesis protein Wag31</fullName>
    </recommendedName>
    <alternativeName>
        <fullName evidence="8">Antigen 84</fullName>
    </alternativeName>
</protein>
<organism evidence="10 11">
    <name type="scientific">Cutibacterium granulosum</name>
    <dbReference type="NCBI Taxonomy" id="33011"/>
    <lineage>
        <taxon>Bacteria</taxon>
        <taxon>Bacillati</taxon>
        <taxon>Actinomycetota</taxon>
        <taxon>Actinomycetes</taxon>
        <taxon>Propionibacteriales</taxon>
        <taxon>Propionibacteriaceae</taxon>
        <taxon>Cutibacterium</taxon>
    </lineage>
</organism>
<evidence type="ECO:0000256" key="1">
    <source>
        <dbReference type="ARBA" id="ARBA00004496"/>
    </source>
</evidence>
<dbReference type="InterPro" id="IPR007793">
    <property type="entry name" value="DivIVA_fam"/>
</dbReference>
<keyword evidence="6" id="KW-0175">Coiled coil</keyword>
<evidence type="ECO:0000256" key="5">
    <source>
        <dbReference type="ARBA" id="ARBA00022618"/>
    </source>
</evidence>
<dbReference type="PANTHER" id="PTHR35794">
    <property type="entry name" value="CELL DIVISION PROTEIN DIVIVA"/>
    <property type="match status" value="1"/>
</dbReference>
<dbReference type="GO" id="GO:0051301">
    <property type="term" value="P:cell division"/>
    <property type="evidence" value="ECO:0007669"/>
    <property type="project" value="UniProtKB-KW"/>
</dbReference>
<dbReference type="Gene3D" id="6.10.250.660">
    <property type="match status" value="1"/>
</dbReference>
<dbReference type="InterPro" id="IPR019933">
    <property type="entry name" value="DivIVA_domain"/>
</dbReference>
<proteinExistence type="inferred from homology"/>
<name>A0A239WZ95_9ACTN</name>
<dbReference type="RefSeq" id="WP_065860471.1">
    <property type="nucleotide sequence ID" value="NZ_JAWFFS010000002.1"/>
</dbReference>
<evidence type="ECO:0000256" key="8">
    <source>
        <dbReference type="ARBA" id="ARBA00031737"/>
    </source>
</evidence>
<evidence type="ECO:0000256" key="2">
    <source>
        <dbReference type="ARBA" id="ARBA00009008"/>
    </source>
</evidence>
<evidence type="ECO:0000313" key="10">
    <source>
        <dbReference type="EMBL" id="SNV39460.1"/>
    </source>
</evidence>
<sequence>MTLTLDEVRRIRFPMARRPGDGYRAAEVDDFVDRVDATFAAMTDESERLKAQLEALKSSDDRSQYDEPDSELAEEIERLKAQLEEARAAQRSRGDEARTVKRYESELTQLRNENARLNSQLSDARRELATARSATEAPATSQLVGDGKVERIEVTTSAQASPAVARMIELSTASAERVVSEAQDEANRKIAVAERKVHELTVDAQTRAERIESAARVNSEKLESDAKANADQVNIDAANRRDDLFRQLESERDVLLARVDRLREFESNYRQAFVSQLRTQADRMDQAAFEPSETPHLLEPDHRVERGASATPRLDALIGRGQRDGSNN</sequence>
<dbReference type="eggNOG" id="COG3599">
    <property type="taxonomic scope" value="Bacteria"/>
</dbReference>
<reference evidence="10 11" key="1">
    <citation type="submission" date="2017-06" db="EMBL/GenBank/DDBJ databases">
        <authorList>
            <consortium name="Pathogen Informatics"/>
        </authorList>
    </citation>
    <scope>NUCLEOTIDE SEQUENCE [LARGE SCALE GENOMIC DNA]</scope>
    <source>
        <strain evidence="10 11">NCTC11865</strain>
    </source>
</reference>